<dbReference type="Gene3D" id="3.40.50.300">
    <property type="entry name" value="P-loop containing nucleotide triphosphate hydrolases"/>
    <property type="match status" value="1"/>
</dbReference>
<reference evidence="2" key="1">
    <citation type="journal article" date="2018" name="Genome Biol.">
        <title>SKESA: strategic k-mer extension for scrupulous assemblies.</title>
        <authorList>
            <person name="Souvorov A."/>
            <person name="Agarwala R."/>
            <person name="Lipman D.J."/>
        </authorList>
    </citation>
    <scope>NUCLEOTIDE SEQUENCE</scope>
    <source>
        <strain evidence="2">R17.5434</strain>
    </source>
</reference>
<dbReference type="PANTHER" id="PTHR13696">
    <property type="entry name" value="P-LOOP CONTAINING NUCLEOSIDE TRIPHOSPHATE HYDROLASE"/>
    <property type="match status" value="1"/>
</dbReference>
<organism evidence="2">
    <name type="scientific">Salmonella enterica</name>
    <name type="common">Salmonella choleraesuis</name>
    <dbReference type="NCBI Taxonomy" id="28901"/>
    <lineage>
        <taxon>Bacteria</taxon>
        <taxon>Pseudomonadati</taxon>
        <taxon>Pseudomonadota</taxon>
        <taxon>Gammaproteobacteria</taxon>
        <taxon>Enterobacterales</taxon>
        <taxon>Enterobacteriaceae</taxon>
        <taxon>Salmonella</taxon>
    </lineage>
</organism>
<name>A0A722GU23_SALER</name>
<gene>
    <name evidence="2" type="ORF">G1359_21855</name>
</gene>
<dbReference type="InterPro" id="IPR027417">
    <property type="entry name" value="P-loop_NTPase"/>
</dbReference>
<evidence type="ECO:0000313" key="2">
    <source>
        <dbReference type="EMBL" id="HAD8955952.1"/>
    </source>
</evidence>
<dbReference type="Pfam" id="PF01656">
    <property type="entry name" value="CbiA"/>
    <property type="match status" value="1"/>
</dbReference>
<dbReference type="AlphaFoldDB" id="A0A722GU23"/>
<sequence length="55" mass="5699">MKNADALDLPTLIAAILSTKGGVAKTTDTANLGGYLADQGLKVLMIDADIRQPTL</sequence>
<protein>
    <submittedName>
        <fullName evidence="2">ParA family protein</fullName>
    </submittedName>
</protein>
<dbReference type="EMBL" id="DAAQEJ010000027">
    <property type="protein sequence ID" value="HAD8955952.1"/>
    <property type="molecule type" value="Genomic_DNA"/>
</dbReference>
<dbReference type="SUPFAM" id="SSF52540">
    <property type="entry name" value="P-loop containing nucleoside triphosphate hydrolases"/>
    <property type="match status" value="1"/>
</dbReference>
<reference evidence="2" key="2">
    <citation type="submission" date="2019-01" db="EMBL/GenBank/DDBJ databases">
        <authorList>
            <consortium name="NCBI Pathogen Detection Project"/>
        </authorList>
    </citation>
    <scope>NUCLEOTIDE SEQUENCE</scope>
    <source>
        <strain evidence="2">R17.5434</strain>
    </source>
</reference>
<comment type="caution">
    <text evidence="2">The sequence shown here is derived from an EMBL/GenBank/DDBJ whole genome shotgun (WGS) entry which is preliminary data.</text>
</comment>
<feature type="non-terminal residue" evidence="2">
    <location>
        <position position="55"/>
    </location>
</feature>
<feature type="domain" description="CobQ/CobB/MinD/ParA nucleotide binding" evidence="1">
    <location>
        <begin position="15"/>
        <end position="51"/>
    </location>
</feature>
<dbReference type="InterPro" id="IPR050678">
    <property type="entry name" value="DNA_Partitioning_ATPase"/>
</dbReference>
<dbReference type="InterPro" id="IPR002586">
    <property type="entry name" value="CobQ/CobB/MinD/ParA_Nub-bd_dom"/>
</dbReference>
<accession>A0A722GU23</accession>
<dbReference type="PANTHER" id="PTHR13696:SF99">
    <property type="entry name" value="COBYRINIC ACID AC-DIAMIDE SYNTHASE"/>
    <property type="match status" value="1"/>
</dbReference>
<proteinExistence type="predicted"/>
<evidence type="ECO:0000259" key="1">
    <source>
        <dbReference type="Pfam" id="PF01656"/>
    </source>
</evidence>